<dbReference type="Pfam" id="PF02214">
    <property type="entry name" value="BTB_2"/>
    <property type="match status" value="1"/>
</dbReference>
<keyword evidence="4" id="KW-1185">Reference proteome</keyword>
<dbReference type="CDD" id="cd18365">
    <property type="entry name" value="BTB_POZ_KCTD6_like"/>
    <property type="match status" value="1"/>
</dbReference>
<dbReference type="EMBL" id="JAZGQO010000002">
    <property type="protein sequence ID" value="KAK6192809.1"/>
    <property type="molecule type" value="Genomic_DNA"/>
</dbReference>
<dbReference type="InterPro" id="IPR011333">
    <property type="entry name" value="SKP1/BTB/POZ_sf"/>
</dbReference>
<dbReference type="GO" id="GO:0051260">
    <property type="term" value="P:protein homooligomerization"/>
    <property type="evidence" value="ECO:0007669"/>
    <property type="project" value="InterPro"/>
</dbReference>
<accession>A0AAN8KFN4</accession>
<reference evidence="3 4" key="1">
    <citation type="submission" date="2024-01" db="EMBL/GenBank/DDBJ databases">
        <title>The genome of the rayed Mediterranean limpet Patella caerulea (Linnaeus, 1758).</title>
        <authorList>
            <person name="Anh-Thu Weber A."/>
            <person name="Halstead-Nussloch G."/>
        </authorList>
    </citation>
    <scope>NUCLEOTIDE SEQUENCE [LARGE SCALE GENOMIC DNA]</scope>
    <source>
        <strain evidence="3">AATW-2023a</strain>
        <tissue evidence="3">Whole specimen</tissue>
    </source>
</reference>
<feature type="domain" description="BTB" evidence="2">
    <location>
        <begin position="5"/>
        <end position="106"/>
    </location>
</feature>
<organism evidence="3 4">
    <name type="scientific">Patella caerulea</name>
    <name type="common">Rayed Mediterranean limpet</name>
    <dbReference type="NCBI Taxonomy" id="87958"/>
    <lineage>
        <taxon>Eukaryota</taxon>
        <taxon>Metazoa</taxon>
        <taxon>Spiralia</taxon>
        <taxon>Lophotrochozoa</taxon>
        <taxon>Mollusca</taxon>
        <taxon>Gastropoda</taxon>
        <taxon>Patellogastropoda</taxon>
        <taxon>Patelloidea</taxon>
        <taxon>Patellidae</taxon>
        <taxon>Patella</taxon>
    </lineage>
</organism>
<evidence type="ECO:0000313" key="4">
    <source>
        <dbReference type="Proteomes" id="UP001347796"/>
    </source>
</evidence>
<feature type="region of interest" description="Disordered" evidence="1">
    <location>
        <begin position="197"/>
        <end position="216"/>
    </location>
</feature>
<comment type="caution">
    <text evidence="3">The sequence shown here is derived from an EMBL/GenBank/DDBJ whole genome shotgun (WGS) entry which is preliminary data.</text>
</comment>
<evidence type="ECO:0000313" key="3">
    <source>
        <dbReference type="EMBL" id="KAK6192809.1"/>
    </source>
</evidence>
<dbReference type="SUPFAM" id="SSF54695">
    <property type="entry name" value="POZ domain"/>
    <property type="match status" value="1"/>
</dbReference>
<dbReference type="Proteomes" id="UP001347796">
    <property type="component" value="Unassembled WGS sequence"/>
</dbReference>
<evidence type="ECO:0000256" key="1">
    <source>
        <dbReference type="SAM" id="MobiDB-lite"/>
    </source>
</evidence>
<proteinExistence type="predicted"/>
<gene>
    <name evidence="3" type="ORF">SNE40_004219</name>
</gene>
<dbReference type="Gene3D" id="3.30.710.10">
    <property type="entry name" value="Potassium Channel Kv1.1, Chain A"/>
    <property type="match status" value="1"/>
</dbReference>
<dbReference type="InterPro" id="IPR000210">
    <property type="entry name" value="BTB/POZ_dom"/>
</dbReference>
<dbReference type="SMART" id="SM00225">
    <property type="entry name" value="BTB"/>
    <property type="match status" value="1"/>
</dbReference>
<dbReference type="AlphaFoldDB" id="A0AAN8KFN4"/>
<dbReference type="PANTHER" id="PTHR14499:SF144">
    <property type="entry name" value="POTASSIUM CHANNEL TETRAMERISATION-TYPE BTB DOMAIN-CONTAINING PROTEIN"/>
    <property type="match status" value="1"/>
</dbReference>
<protein>
    <recommendedName>
        <fullName evidence="2">BTB domain-containing protein</fullName>
    </recommendedName>
</protein>
<evidence type="ECO:0000259" key="2">
    <source>
        <dbReference type="SMART" id="SM00225"/>
    </source>
</evidence>
<feature type="compositionally biased region" description="Polar residues" evidence="1">
    <location>
        <begin position="205"/>
        <end position="216"/>
    </location>
</feature>
<dbReference type="InterPro" id="IPR003131">
    <property type="entry name" value="T1-type_BTB"/>
</dbReference>
<dbReference type="PANTHER" id="PTHR14499">
    <property type="entry name" value="POTASSIUM CHANNEL TETRAMERIZATION DOMAIN-CONTAINING"/>
    <property type="match status" value="1"/>
</dbReference>
<sequence>MKMSDSITLNVGGVLYMTTKSTLCKYPDSMLGVLMSGTFPTIIDSNGHYFIDRDGTIFQHILNFLRSSHLSLPADFVSFDLLAIEADFYQIQPLLEAVNQMRQNKQAMPRKYHLEILEVRTGSTATMPTNNSRVKTVISGRKQVMLSLPADLIGAESLERLQNKNGPDFTELELFGSNTRLRLGEALDTRGWTLISSDHSSSSSYENNKSRTTPSSNNLIIEQSFRDRWCLELKSGEDIADMHFETYE</sequence>
<name>A0AAN8KFN4_PATCE</name>